<keyword evidence="2" id="KW-1133">Transmembrane helix</keyword>
<name>A0AAV0YYL7_VICFA</name>
<organism evidence="3 4">
    <name type="scientific">Vicia faba</name>
    <name type="common">Broad bean</name>
    <name type="synonym">Faba vulgaris</name>
    <dbReference type="NCBI Taxonomy" id="3906"/>
    <lineage>
        <taxon>Eukaryota</taxon>
        <taxon>Viridiplantae</taxon>
        <taxon>Streptophyta</taxon>
        <taxon>Embryophyta</taxon>
        <taxon>Tracheophyta</taxon>
        <taxon>Spermatophyta</taxon>
        <taxon>Magnoliopsida</taxon>
        <taxon>eudicotyledons</taxon>
        <taxon>Gunneridae</taxon>
        <taxon>Pentapetalae</taxon>
        <taxon>rosids</taxon>
        <taxon>fabids</taxon>
        <taxon>Fabales</taxon>
        <taxon>Fabaceae</taxon>
        <taxon>Papilionoideae</taxon>
        <taxon>50 kb inversion clade</taxon>
        <taxon>NPAAA clade</taxon>
        <taxon>Hologalegina</taxon>
        <taxon>IRL clade</taxon>
        <taxon>Fabeae</taxon>
        <taxon>Vicia</taxon>
    </lineage>
</organism>
<dbReference type="AlphaFoldDB" id="A0AAV0YYL7"/>
<gene>
    <name evidence="3" type="ORF">VFH_I438400</name>
</gene>
<evidence type="ECO:0000313" key="4">
    <source>
        <dbReference type="Proteomes" id="UP001157006"/>
    </source>
</evidence>
<feature type="compositionally biased region" description="Polar residues" evidence="1">
    <location>
        <begin position="1"/>
        <end position="11"/>
    </location>
</feature>
<sequence length="143" mass="16297">MNNHCENNRASKPSPFAYDTQPCHHRKIAASSALRRSAIPSLTKPRSPSTSSRICISAGLLTSPRSRRNLHIEPTMKTTMDVVLCSAPSGSADLHPKIRVYFFFFCHFFLLDMMLWWLMFQREEEVLLSMKNGVVFSIHNNIA</sequence>
<feature type="transmembrane region" description="Helical" evidence="2">
    <location>
        <begin position="100"/>
        <end position="120"/>
    </location>
</feature>
<evidence type="ECO:0000256" key="1">
    <source>
        <dbReference type="SAM" id="MobiDB-lite"/>
    </source>
</evidence>
<feature type="region of interest" description="Disordered" evidence="1">
    <location>
        <begin position="1"/>
        <end position="20"/>
    </location>
</feature>
<keyword evidence="2" id="KW-0472">Membrane</keyword>
<evidence type="ECO:0000313" key="3">
    <source>
        <dbReference type="EMBL" id="CAI8590378.1"/>
    </source>
</evidence>
<reference evidence="3 4" key="1">
    <citation type="submission" date="2023-01" db="EMBL/GenBank/DDBJ databases">
        <authorList>
            <person name="Kreplak J."/>
        </authorList>
    </citation>
    <scope>NUCLEOTIDE SEQUENCE [LARGE SCALE GENOMIC DNA]</scope>
</reference>
<keyword evidence="2" id="KW-0812">Transmembrane</keyword>
<dbReference type="Proteomes" id="UP001157006">
    <property type="component" value="Chromosome 1L"/>
</dbReference>
<proteinExistence type="predicted"/>
<dbReference type="EMBL" id="OX451736">
    <property type="protein sequence ID" value="CAI8590378.1"/>
    <property type="molecule type" value="Genomic_DNA"/>
</dbReference>
<accession>A0AAV0YYL7</accession>
<evidence type="ECO:0000256" key="2">
    <source>
        <dbReference type="SAM" id="Phobius"/>
    </source>
</evidence>
<protein>
    <submittedName>
        <fullName evidence="3">Uncharacterized protein</fullName>
    </submittedName>
</protein>
<keyword evidence="4" id="KW-1185">Reference proteome</keyword>